<organism evidence="3 4">
    <name type="scientific">Maudiozyma exigua</name>
    <name type="common">Yeast</name>
    <name type="synonym">Kazachstania exigua</name>
    <dbReference type="NCBI Taxonomy" id="34358"/>
    <lineage>
        <taxon>Eukaryota</taxon>
        <taxon>Fungi</taxon>
        <taxon>Dikarya</taxon>
        <taxon>Ascomycota</taxon>
        <taxon>Saccharomycotina</taxon>
        <taxon>Saccharomycetes</taxon>
        <taxon>Saccharomycetales</taxon>
        <taxon>Saccharomycetaceae</taxon>
        <taxon>Maudiozyma</taxon>
    </lineage>
</organism>
<name>A0A9P6VXG2_MAUEX</name>
<dbReference type="InterPro" id="IPR051614">
    <property type="entry name" value="UPF0045_domain"/>
</dbReference>
<reference evidence="3 4" key="1">
    <citation type="submission" date="2020-11" db="EMBL/GenBank/DDBJ databases">
        <title>Kefir isolates.</title>
        <authorList>
            <person name="Marcisauskas S."/>
            <person name="Kim Y."/>
            <person name="Blasche S."/>
        </authorList>
    </citation>
    <scope>NUCLEOTIDE SEQUENCE [LARGE SCALE GENOMIC DNA]</scope>
    <source>
        <strain evidence="3 4">OG2</strain>
    </source>
</reference>
<evidence type="ECO:0000256" key="1">
    <source>
        <dbReference type="ARBA" id="ARBA00010272"/>
    </source>
</evidence>
<dbReference type="NCBIfam" id="TIGR00106">
    <property type="entry name" value="MTH1187 family thiamine-binding protein"/>
    <property type="match status" value="1"/>
</dbReference>
<dbReference type="Proteomes" id="UP000750334">
    <property type="component" value="Unassembled WGS sequence"/>
</dbReference>
<dbReference type="InterPro" id="IPR002767">
    <property type="entry name" value="Thiamine_BP"/>
</dbReference>
<dbReference type="AlphaFoldDB" id="A0A9P6VXG2"/>
<proteinExistence type="inferred from homology"/>
<feature type="non-terminal residue" evidence="3">
    <location>
        <position position="1"/>
    </location>
</feature>
<dbReference type="Pfam" id="PF01910">
    <property type="entry name" value="Thiamine_BP"/>
    <property type="match status" value="1"/>
</dbReference>
<dbReference type="EMBL" id="PUHR01000227">
    <property type="protein sequence ID" value="KAG0657799.1"/>
    <property type="molecule type" value="Genomic_DNA"/>
</dbReference>
<dbReference type="GO" id="GO:0005829">
    <property type="term" value="C:cytosol"/>
    <property type="evidence" value="ECO:0007669"/>
    <property type="project" value="TreeGrafter"/>
</dbReference>
<comment type="caution">
    <text evidence="3">The sequence shown here is derived from an EMBL/GenBank/DDBJ whole genome shotgun (WGS) entry which is preliminary data.</text>
</comment>
<feature type="domain" description="Thiamine-binding protein" evidence="2">
    <location>
        <begin position="3"/>
        <end position="79"/>
    </location>
</feature>
<keyword evidence="4" id="KW-1185">Reference proteome</keyword>
<evidence type="ECO:0000313" key="4">
    <source>
        <dbReference type="Proteomes" id="UP000750334"/>
    </source>
</evidence>
<comment type="similarity">
    <text evidence="1">Belongs to the UPF0045 family.</text>
</comment>
<protein>
    <submittedName>
        <fullName evidence="3">UPF0045 protein M15</fullName>
    </submittedName>
</protein>
<dbReference type="PANTHER" id="PTHR33777">
    <property type="entry name" value="UPF0045 PROTEIN ECM15"/>
    <property type="match status" value="1"/>
</dbReference>
<dbReference type="SUPFAM" id="SSF89957">
    <property type="entry name" value="MTH1187/YkoF-like"/>
    <property type="match status" value="1"/>
</dbReference>
<sequence>VSGSTFIAHIEENIRSSSLKSTLHSSGTTIEGPWNEVTNLIGQLHEYAHSQGIMRVHSDIRIGTRTDKEQTAKDKVDAVLSKLT</sequence>
<dbReference type="InterPro" id="IPR029756">
    <property type="entry name" value="MTH1187/YkoF-like"/>
</dbReference>
<dbReference type="OrthoDB" id="5587367at2759"/>
<gene>
    <name evidence="3" type="primary">ECM15_1</name>
    <name evidence="3" type="ORF">C6P45_002332</name>
</gene>
<evidence type="ECO:0000259" key="2">
    <source>
        <dbReference type="Pfam" id="PF01910"/>
    </source>
</evidence>
<accession>A0A9P6VXG2</accession>
<dbReference type="Gene3D" id="3.30.70.930">
    <property type="match status" value="1"/>
</dbReference>
<dbReference type="PANTHER" id="PTHR33777:SF1">
    <property type="entry name" value="UPF0045 PROTEIN ECM15"/>
    <property type="match status" value="1"/>
</dbReference>
<evidence type="ECO:0000313" key="3">
    <source>
        <dbReference type="EMBL" id="KAG0657799.1"/>
    </source>
</evidence>